<dbReference type="RefSeq" id="XP_004344622.1">
    <property type="nucleotide sequence ID" value="XM_004344572.1"/>
</dbReference>
<protein>
    <submittedName>
        <fullName evidence="5">Fbox domain containing protein</fullName>
    </submittedName>
</protein>
<dbReference type="GO" id="GO:0007264">
    <property type="term" value="P:small GTPase-mediated signal transduction"/>
    <property type="evidence" value="ECO:0007669"/>
    <property type="project" value="InterPro"/>
</dbReference>
<dbReference type="SUPFAM" id="SSF81383">
    <property type="entry name" value="F-box domain"/>
    <property type="match status" value="1"/>
</dbReference>
<dbReference type="Gene3D" id="3.40.50.300">
    <property type="entry name" value="P-loop containing nucleotide triphosphate hydrolases"/>
    <property type="match status" value="1"/>
</dbReference>
<evidence type="ECO:0000259" key="4">
    <source>
        <dbReference type="PROSITE" id="PS50181"/>
    </source>
</evidence>
<dbReference type="InterPro" id="IPR003578">
    <property type="entry name" value="Small_GTPase_Rho"/>
</dbReference>
<dbReference type="SUPFAM" id="SSF52540">
    <property type="entry name" value="P-loop containing nucleoside triphosphate hydrolases"/>
    <property type="match status" value="1"/>
</dbReference>
<evidence type="ECO:0000313" key="6">
    <source>
        <dbReference type="Proteomes" id="UP000011083"/>
    </source>
</evidence>
<evidence type="ECO:0000313" key="5">
    <source>
        <dbReference type="EMBL" id="ELR20879.1"/>
    </source>
</evidence>
<evidence type="ECO:0000256" key="3">
    <source>
        <dbReference type="SAM" id="MobiDB-lite"/>
    </source>
</evidence>
<dbReference type="InterPro" id="IPR027417">
    <property type="entry name" value="P-loop_NTPase"/>
</dbReference>
<evidence type="ECO:0000256" key="2">
    <source>
        <dbReference type="ARBA" id="ARBA00023134"/>
    </source>
</evidence>
<feature type="domain" description="F-box" evidence="4">
    <location>
        <begin position="13"/>
        <end position="59"/>
    </location>
</feature>
<proteinExistence type="predicted"/>
<dbReference type="SMART" id="SM00174">
    <property type="entry name" value="RHO"/>
    <property type="match status" value="1"/>
</dbReference>
<dbReference type="InterPro" id="IPR001810">
    <property type="entry name" value="F-box_dom"/>
</dbReference>
<dbReference type="SMART" id="SM00256">
    <property type="entry name" value="FBOX"/>
    <property type="match status" value="1"/>
</dbReference>
<dbReference type="Pfam" id="PF12937">
    <property type="entry name" value="F-box-like"/>
    <property type="match status" value="1"/>
</dbReference>
<keyword evidence="1" id="KW-0547">Nucleotide-binding</keyword>
<keyword evidence="2" id="KW-0342">GTP-binding</keyword>
<name>L8H5T0_ACACF</name>
<dbReference type="STRING" id="1257118.L8H5T0"/>
<dbReference type="InterPro" id="IPR001806">
    <property type="entry name" value="Small_GTPase"/>
</dbReference>
<dbReference type="Pfam" id="PF00071">
    <property type="entry name" value="Ras"/>
    <property type="match status" value="1"/>
</dbReference>
<sequence length="273" mass="30828">MEAGEEQPLLVDGCPVLGLPSEMVVTIFSHMEHEDLLCAARVCRRWKKLSEEGALWKERAKRLQRRKMLNTLSTGLTDITISMWGGRNLVLRLCDTSGAMEDKVREGEWPWGFANVDLFLCCFDVTSLASLQHVKTKWAPLVRKLCLDAPIILCGLKGEYRYLIEGDQDDEHAFRSDWAIPEEECERVKEEIGAQSYIDFSPLLGDGLTLGTLFSCLSIVVGVVDSEEEDQERANDEPSEPEDDNEIDILADLLARQGNRRATADSDEEYEGW</sequence>
<keyword evidence="6" id="KW-1185">Reference proteome</keyword>
<dbReference type="InterPro" id="IPR036047">
    <property type="entry name" value="F-box-like_dom_sf"/>
</dbReference>
<feature type="region of interest" description="Disordered" evidence="3">
    <location>
        <begin position="227"/>
        <end position="246"/>
    </location>
</feature>
<dbReference type="OrthoDB" id="3219396at2759"/>
<dbReference type="GeneID" id="14921751"/>
<evidence type="ECO:0000256" key="1">
    <source>
        <dbReference type="ARBA" id="ARBA00022741"/>
    </source>
</evidence>
<dbReference type="GO" id="GO:0003924">
    <property type="term" value="F:GTPase activity"/>
    <property type="evidence" value="ECO:0007669"/>
    <property type="project" value="InterPro"/>
</dbReference>
<organism evidence="5 6">
    <name type="scientific">Acanthamoeba castellanii (strain ATCC 30010 / Neff)</name>
    <dbReference type="NCBI Taxonomy" id="1257118"/>
    <lineage>
        <taxon>Eukaryota</taxon>
        <taxon>Amoebozoa</taxon>
        <taxon>Discosea</taxon>
        <taxon>Longamoebia</taxon>
        <taxon>Centramoebida</taxon>
        <taxon>Acanthamoebidae</taxon>
        <taxon>Acanthamoeba</taxon>
    </lineage>
</organism>
<dbReference type="VEuPathDB" id="AmoebaDB:ACA1_278100"/>
<reference evidence="5 6" key="1">
    <citation type="journal article" date="2013" name="Genome Biol.">
        <title>Genome of Acanthamoeba castellanii highlights extensive lateral gene transfer and early evolution of tyrosine kinase signaling.</title>
        <authorList>
            <person name="Clarke M."/>
            <person name="Lohan A.J."/>
            <person name="Liu B."/>
            <person name="Lagkouvardos I."/>
            <person name="Roy S."/>
            <person name="Zafar N."/>
            <person name="Bertelli C."/>
            <person name="Schilde C."/>
            <person name="Kianianmomeni A."/>
            <person name="Burglin T.R."/>
            <person name="Frech C."/>
            <person name="Turcotte B."/>
            <person name="Kopec K.O."/>
            <person name="Synnott J.M."/>
            <person name="Choo C."/>
            <person name="Paponov I."/>
            <person name="Finkler A."/>
            <person name="Soon Heng Tan C."/>
            <person name="Hutchins A.P."/>
            <person name="Weinmeier T."/>
            <person name="Rattei T."/>
            <person name="Chu J.S."/>
            <person name="Gimenez G."/>
            <person name="Irimia M."/>
            <person name="Rigden D.J."/>
            <person name="Fitzpatrick D.A."/>
            <person name="Lorenzo-Morales J."/>
            <person name="Bateman A."/>
            <person name="Chiu C.H."/>
            <person name="Tang P."/>
            <person name="Hegemann P."/>
            <person name="Fromm H."/>
            <person name="Raoult D."/>
            <person name="Greub G."/>
            <person name="Miranda-Saavedra D."/>
            <person name="Chen N."/>
            <person name="Nash P."/>
            <person name="Ginger M.L."/>
            <person name="Horn M."/>
            <person name="Schaap P."/>
            <person name="Caler L."/>
            <person name="Loftus B."/>
        </authorList>
    </citation>
    <scope>NUCLEOTIDE SEQUENCE [LARGE SCALE GENOMIC DNA]</scope>
    <source>
        <strain evidence="5 6">Neff</strain>
    </source>
</reference>
<dbReference type="EMBL" id="KB007908">
    <property type="protein sequence ID" value="ELR20879.1"/>
    <property type="molecule type" value="Genomic_DNA"/>
</dbReference>
<dbReference type="Gene3D" id="1.20.1280.50">
    <property type="match status" value="1"/>
</dbReference>
<dbReference type="PANTHER" id="PTHR24072">
    <property type="entry name" value="RHO FAMILY GTPASE"/>
    <property type="match status" value="1"/>
</dbReference>
<dbReference type="PROSITE" id="PS50181">
    <property type="entry name" value="FBOX"/>
    <property type="match status" value="1"/>
</dbReference>
<dbReference type="AlphaFoldDB" id="L8H5T0"/>
<gene>
    <name evidence="5" type="ORF">ACA1_278100</name>
</gene>
<dbReference type="KEGG" id="acan:ACA1_278100"/>
<accession>L8H5T0</accession>
<dbReference type="Proteomes" id="UP000011083">
    <property type="component" value="Unassembled WGS sequence"/>
</dbReference>
<dbReference type="GO" id="GO:0005525">
    <property type="term" value="F:GTP binding"/>
    <property type="evidence" value="ECO:0007669"/>
    <property type="project" value="UniProtKB-KW"/>
</dbReference>